<evidence type="ECO:0000313" key="3">
    <source>
        <dbReference type="Proteomes" id="UP000598174"/>
    </source>
</evidence>
<dbReference type="PANTHER" id="PTHR34512">
    <property type="entry name" value="CELL SURFACE PROTEIN"/>
    <property type="match status" value="1"/>
</dbReference>
<evidence type="ECO:0000259" key="1">
    <source>
        <dbReference type="Pfam" id="PF13360"/>
    </source>
</evidence>
<dbReference type="SUPFAM" id="SSF50998">
    <property type="entry name" value="Quinoprotein alcohol dehydrogenase-like"/>
    <property type="match status" value="1"/>
</dbReference>
<proteinExistence type="predicted"/>
<reference evidence="2" key="1">
    <citation type="submission" date="2021-01" db="EMBL/GenBank/DDBJ databases">
        <title>Whole genome shotgun sequence of Actinoplanes ferrugineus NBRC 15555.</title>
        <authorList>
            <person name="Komaki H."/>
            <person name="Tamura T."/>
        </authorList>
    </citation>
    <scope>NUCLEOTIDE SEQUENCE</scope>
    <source>
        <strain evidence="2">NBRC 15555</strain>
    </source>
</reference>
<dbReference type="InterPro" id="IPR011047">
    <property type="entry name" value="Quinoprotein_ADH-like_sf"/>
</dbReference>
<sequence length="396" mass="41699">MILTLAAVLAVSAGCMGSRESSLADDGPLTEKWRLPAPLPATSGPAWQFTDTQAGLIGQGRRLVSIDVARGIQRWVIDLPPGHPAVAGSLTVTDQAVVARGTSSVLALSLFDGHTLWARPGRQAAAVTDEGVVANCSAEGCDLTGVDMLTGTARWTRRMSAGGTLTGTDRNCGCVYFLAGRTLTMLDAATGSSRWTLTTPAGAGTRVLPSLYRAMLFTPPTPPSCTATFRGVADGTILWTRAFHWRDPARPAAACTYDPARLLTAYDNPRIPVDGALETLDSYSGMVSPRALDPGEYLLTGDYGTLTWTPGAGYRSREGTDVRSAAIAPPDDNRPWGTVSGSLWLVRSGAGLTLYSPFGGVRWTKPTPGPALISHDRLVYLDGTDLVALGPPARTD</sequence>
<dbReference type="Gene3D" id="2.130.10.10">
    <property type="entry name" value="YVTN repeat-like/Quinoprotein amine dehydrogenase"/>
    <property type="match status" value="1"/>
</dbReference>
<gene>
    <name evidence="2" type="ORF">Afe05nite_46020</name>
</gene>
<keyword evidence="3" id="KW-1185">Reference proteome</keyword>
<evidence type="ECO:0000313" key="2">
    <source>
        <dbReference type="EMBL" id="GIE12762.1"/>
    </source>
</evidence>
<dbReference type="InterPro" id="IPR015943">
    <property type="entry name" value="WD40/YVTN_repeat-like_dom_sf"/>
</dbReference>
<name>A0A919J3L2_9ACTN</name>
<feature type="domain" description="Pyrrolo-quinoline quinone repeat" evidence="1">
    <location>
        <begin position="58"/>
        <end position="205"/>
    </location>
</feature>
<accession>A0A919J3L2</accession>
<dbReference type="EMBL" id="BOMM01000041">
    <property type="protein sequence ID" value="GIE12762.1"/>
    <property type="molecule type" value="Genomic_DNA"/>
</dbReference>
<comment type="caution">
    <text evidence="2">The sequence shown here is derived from an EMBL/GenBank/DDBJ whole genome shotgun (WGS) entry which is preliminary data.</text>
</comment>
<dbReference type="Proteomes" id="UP000598174">
    <property type="component" value="Unassembled WGS sequence"/>
</dbReference>
<dbReference type="InterPro" id="IPR002372">
    <property type="entry name" value="PQQ_rpt_dom"/>
</dbReference>
<dbReference type="PANTHER" id="PTHR34512:SF30">
    <property type="entry name" value="OUTER MEMBRANE PROTEIN ASSEMBLY FACTOR BAMB"/>
    <property type="match status" value="1"/>
</dbReference>
<organism evidence="2 3">
    <name type="scientific">Paractinoplanes ferrugineus</name>
    <dbReference type="NCBI Taxonomy" id="113564"/>
    <lineage>
        <taxon>Bacteria</taxon>
        <taxon>Bacillati</taxon>
        <taxon>Actinomycetota</taxon>
        <taxon>Actinomycetes</taxon>
        <taxon>Micromonosporales</taxon>
        <taxon>Micromonosporaceae</taxon>
        <taxon>Paractinoplanes</taxon>
    </lineage>
</organism>
<protein>
    <recommendedName>
        <fullName evidence="1">Pyrrolo-quinoline quinone repeat domain-containing protein</fullName>
    </recommendedName>
</protein>
<dbReference type="Pfam" id="PF13360">
    <property type="entry name" value="PQQ_2"/>
    <property type="match status" value="1"/>
</dbReference>
<dbReference type="AlphaFoldDB" id="A0A919J3L2"/>